<keyword evidence="9" id="KW-1185">Reference proteome</keyword>
<evidence type="ECO:0000259" key="6">
    <source>
        <dbReference type="Pfam" id="PF17805"/>
    </source>
</evidence>
<dbReference type="Pfam" id="PF17805">
    <property type="entry name" value="AsnC_trans_reg2"/>
    <property type="match status" value="2"/>
</dbReference>
<dbReference type="EC" id="4.1.1.111" evidence="4"/>
<dbReference type="OrthoDB" id="9806536at2"/>
<dbReference type="Gene3D" id="3.30.70.3460">
    <property type="match status" value="2"/>
</dbReference>
<dbReference type="InterPro" id="IPR050684">
    <property type="entry name" value="HTH-Siroheme_Decarb"/>
</dbReference>
<feature type="domain" description="Siroheme decarboxylase AsnC-like ligand binding" evidence="6">
    <location>
        <begin position="75"/>
        <end position="140"/>
    </location>
</feature>
<evidence type="ECO:0000256" key="1">
    <source>
        <dbReference type="ARBA" id="ARBA00023239"/>
    </source>
</evidence>
<dbReference type="Proteomes" id="UP000219439">
    <property type="component" value="Unassembled WGS sequence"/>
</dbReference>
<dbReference type="EMBL" id="OBEL01000001">
    <property type="protein sequence ID" value="SNZ07202.1"/>
    <property type="molecule type" value="Genomic_DNA"/>
</dbReference>
<dbReference type="Gene3D" id="1.10.10.10">
    <property type="entry name" value="Winged helix-like DNA-binding domain superfamily/Winged helix DNA-binding domain"/>
    <property type="match status" value="1"/>
</dbReference>
<evidence type="ECO:0000259" key="7">
    <source>
        <dbReference type="Pfam" id="PF22451"/>
    </source>
</evidence>
<comment type="catalytic activity">
    <reaction evidence="5">
        <text>siroheme + 2 H(+) = 12,18-didecarboxysiroheme + 2 CO2</text>
        <dbReference type="Rhea" id="RHEA:19093"/>
        <dbReference type="ChEBI" id="CHEBI:15378"/>
        <dbReference type="ChEBI" id="CHEBI:16526"/>
        <dbReference type="ChEBI" id="CHEBI:60052"/>
        <dbReference type="ChEBI" id="CHEBI:140497"/>
        <dbReference type="EC" id="4.1.1.111"/>
    </reaction>
</comment>
<reference evidence="8 9" key="1">
    <citation type="submission" date="2017-09" db="EMBL/GenBank/DDBJ databases">
        <authorList>
            <person name="Ehlers B."/>
            <person name="Leendertz F.H."/>
        </authorList>
    </citation>
    <scope>NUCLEOTIDE SEQUENCE [LARGE SCALE GENOMIC DNA]</scope>
    <source>
        <strain evidence="8 9">DSM 18289</strain>
    </source>
</reference>
<feature type="domain" description="Siroheme decarboxylase NirL-like HTH" evidence="7">
    <location>
        <begin position="16"/>
        <end position="61"/>
    </location>
</feature>
<feature type="domain" description="Siroheme decarboxylase NirL-like HTH" evidence="7">
    <location>
        <begin position="181"/>
        <end position="227"/>
    </location>
</feature>
<dbReference type="AlphaFoldDB" id="A0A285NCH9"/>
<dbReference type="InterPro" id="IPR036388">
    <property type="entry name" value="WH-like_DNA-bd_sf"/>
</dbReference>
<accession>A0A285NCH9</accession>
<evidence type="ECO:0000256" key="4">
    <source>
        <dbReference type="ARBA" id="ARBA00023471"/>
    </source>
</evidence>
<keyword evidence="1" id="KW-0456">Lyase</keyword>
<feature type="domain" description="Siroheme decarboxylase AsnC-like ligand binding" evidence="6">
    <location>
        <begin position="237"/>
        <end position="325"/>
    </location>
</feature>
<evidence type="ECO:0000256" key="2">
    <source>
        <dbReference type="ARBA" id="ARBA00023444"/>
    </source>
</evidence>
<gene>
    <name evidence="8" type="ORF">SAMN06265368_0718</name>
</gene>
<protein>
    <recommendedName>
        <fullName evidence="4">siroheme decarboxylase</fullName>
        <ecNumber evidence="4">4.1.1.111</ecNumber>
    </recommendedName>
</protein>
<name>A0A285NCH9_9HYPH</name>
<dbReference type="GO" id="GO:0016829">
    <property type="term" value="F:lyase activity"/>
    <property type="evidence" value="ECO:0007669"/>
    <property type="project" value="UniProtKB-KW"/>
</dbReference>
<proteinExistence type="inferred from homology"/>
<sequence length="346" mass="38978">MSNVATGAFAELDELDMAIVDDWQRNFPLVPRPFSVIAKQNDVRESYVLERYKALKEQRILSRIGTILAPNTIGASVLAAMAVPIDQVDEIAASISSFAGVNHNYERENELNLWFVVTASDRQNVDQILADIEATTGYQVYPFRLEQAYHLDLGFSIRPNRSHTKVVRAEEADMSCIQPEDRILLGALEDGLPLVGRPYMELAKTLGWTEARVIGRLTDLLEGKIIRRFGCVVLHRRVGFKSNAMVVWDIADDMVDQIAPKLARDPGVSLCYRRNRHEGRWPYNLYCMVHSSSREEAKCVIDRLNCQVGLNARNHTILFSRRCFKQRGAQLGPAARSPSPHTVAAQ</sequence>
<comment type="pathway">
    <text evidence="2">Porphyrin-containing compound metabolism.</text>
</comment>
<organism evidence="8 9">
    <name type="scientific">Cohaesibacter gelatinilyticus</name>
    <dbReference type="NCBI Taxonomy" id="372072"/>
    <lineage>
        <taxon>Bacteria</taxon>
        <taxon>Pseudomonadati</taxon>
        <taxon>Pseudomonadota</taxon>
        <taxon>Alphaproteobacteria</taxon>
        <taxon>Hyphomicrobiales</taxon>
        <taxon>Cohaesibacteraceae</taxon>
    </lineage>
</organism>
<dbReference type="PANTHER" id="PTHR43413">
    <property type="entry name" value="TRANSCRIPTIONAL REGULATOR, ASNC FAMILY"/>
    <property type="match status" value="1"/>
</dbReference>
<dbReference type="InterPro" id="IPR053953">
    <property type="entry name" value="NirdL-like_HTH"/>
</dbReference>
<dbReference type="PANTHER" id="PTHR43413:SF1">
    <property type="entry name" value="SIROHEME DECARBOXYLASE NIRL SUBUNIT"/>
    <property type="match status" value="1"/>
</dbReference>
<dbReference type="RefSeq" id="WP_097152019.1">
    <property type="nucleotide sequence ID" value="NZ_OBEL01000001.1"/>
</dbReference>
<evidence type="ECO:0000313" key="9">
    <source>
        <dbReference type="Proteomes" id="UP000219439"/>
    </source>
</evidence>
<dbReference type="InterPro" id="IPR040523">
    <property type="entry name" value="AsnC_trans_reg2"/>
</dbReference>
<evidence type="ECO:0000256" key="5">
    <source>
        <dbReference type="ARBA" id="ARBA00048470"/>
    </source>
</evidence>
<evidence type="ECO:0000256" key="3">
    <source>
        <dbReference type="ARBA" id="ARBA00023457"/>
    </source>
</evidence>
<comment type="similarity">
    <text evidence="3">Belongs to the Ahb/Nir family.</text>
</comment>
<evidence type="ECO:0000313" key="8">
    <source>
        <dbReference type="EMBL" id="SNZ07202.1"/>
    </source>
</evidence>
<dbReference type="Pfam" id="PF22451">
    <property type="entry name" value="NirdL-like_HTH"/>
    <property type="match status" value="2"/>
</dbReference>